<dbReference type="AlphaFoldDB" id="A7SLQ5"/>
<feature type="compositionally biased region" description="Low complexity" evidence="9">
    <location>
        <begin position="36"/>
        <end position="49"/>
    </location>
</feature>
<keyword evidence="5" id="KW-0479">Metal-binding</keyword>
<protein>
    <submittedName>
        <fullName evidence="12">Mab21-like 3</fullName>
    </submittedName>
</protein>
<dbReference type="GO" id="GO:0005524">
    <property type="term" value="F:ATP binding"/>
    <property type="evidence" value="ECO:0007669"/>
    <property type="project" value="UniProtKB-KW"/>
</dbReference>
<keyword evidence="4" id="KW-0548">Nucleotidyltransferase</keyword>
<dbReference type="InterPro" id="IPR024810">
    <property type="entry name" value="MAB21L/cGLR"/>
</dbReference>
<dbReference type="InterPro" id="IPR046903">
    <property type="entry name" value="Mab-21-like_nuc_Trfase"/>
</dbReference>
<dbReference type="Gene3D" id="3.30.460.90">
    <property type="match status" value="1"/>
</dbReference>
<dbReference type="HOGENOM" id="CLU_608756_0_0_1"/>
<dbReference type="KEGG" id="nve:5506741"/>
<dbReference type="InterPro" id="IPR046906">
    <property type="entry name" value="Mab-21_HhH/H2TH-like"/>
</dbReference>
<keyword evidence="7" id="KW-0067">ATP-binding</keyword>
<dbReference type="OMA" id="HLCDEQV"/>
<organism evidence="13 14">
    <name type="scientific">Nematostella vectensis</name>
    <name type="common">Starlet sea anemone</name>
    <dbReference type="NCBI Taxonomy" id="45351"/>
    <lineage>
        <taxon>Eukaryota</taxon>
        <taxon>Metazoa</taxon>
        <taxon>Cnidaria</taxon>
        <taxon>Anthozoa</taxon>
        <taxon>Hexacorallia</taxon>
        <taxon>Actiniaria</taxon>
        <taxon>Edwardsiidae</taxon>
        <taxon>Nematostella</taxon>
    </lineage>
</organism>
<feature type="region of interest" description="Disordered" evidence="9">
    <location>
        <begin position="1"/>
        <end position="62"/>
    </location>
</feature>
<keyword evidence="8" id="KW-0460">Magnesium</keyword>
<evidence type="ECO:0000313" key="14">
    <source>
        <dbReference type="Proteomes" id="UP000001593"/>
    </source>
</evidence>
<gene>
    <name evidence="13" type="ORF">NEMVEDRAFT_v1g246073</name>
</gene>
<dbReference type="GO" id="GO:0046872">
    <property type="term" value="F:metal ion binding"/>
    <property type="evidence" value="ECO:0007669"/>
    <property type="project" value="UniProtKB-KW"/>
</dbReference>
<dbReference type="InParanoid" id="A7SLQ5"/>
<keyword evidence="14" id="KW-1185">Reference proteome</keyword>
<evidence type="ECO:0000256" key="5">
    <source>
        <dbReference type="ARBA" id="ARBA00022723"/>
    </source>
</evidence>
<evidence type="ECO:0000256" key="7">
    <source>
        <dbReference type="ARBA" id="ARBA00022840"/>
    </source>
</evidence>
<accession>A7SLQ5</accession>
<evidence type="ECO:0000256" key="9">
    <source>
        <dbReference type="SAM" id="MobiDB-lite"/>
    </source>
</evidence>
<dbReference type="SMART" id="SM01265">
    <property type="entry name" value="Mab-21"/>
    <property type="match status" value="1"/>
</dbReference>
<dbReference type="OrthoDB" id="5964386at2759"/>
<dbReference type="EMBL" id="DS469701">
    <property type="protein sequence ID" value="EDO35339.1"/>
    <property type="molecule type" value="Genomic_DNA"/>
</dbReference>
<reference evidence="12" key="2">
    <citation type="submission" date="2016-02" db="EMBL/GenBank/DDBJ databases">
        <title>Erk-MAPK signaling is required for endodermal and ectodermal patterning prior to the onset of gastrulation in the sea anemone Nematostella vectensis.</title>
        <authorList>
            <person name="Johnston H."/>
            <person name="Amiel A.R."/>
            <person name="Chock T."/>
            <person name="Dahlin P."/>
            <person name="Steinworth B."/>
            <person name="Iglesias M."/>
            <person name="Layden M."/>
            <person name="Rottinger E."/>
            <person name="Martindale M.Q."/>
        </authorList>
    </citation>
    <scope>NUCLEOTIDE SEQUENCE</scope>
</reference>
<keyword evidence="6" id="KW-0547">Nucleotide-binding</keyword>
<dbReference type="Gene3D" id="1.10.1410.40">
    <property type="match status" value="1"/>
</dbReference>
<reference evidence="13 14" key="1">
    <citation type="journal article" date="2007" name="Science">
        <title>Sea anemone genome reveals ancestral eumetazoan gene repertoire and genomic organization.</title>
        <authorList>
            <person name="Putnam N.H."/>
            <person name="Srivastava M."/>
            <person name="Hellsten U."/>
            <person name="Dirks B."/>
            <person name="Chapman J."/>
            <person name="Salamov A."/>
            <person name="Terry A."/>
            <person name="Shapiro H."/>
            <person name="Lindquist E."/>
            <person name="Kapitonov V.V."/>
            <person name="Jurka J."/>
            <person name="Genikhovich G."/>
            <person name="Grigoriev I.V."/>
            <person name="Lucas S.M."/>
            <person name="Steele R.E."/>
            <person name="Finnerty J.R."/>
            <person name="Technau U."/>
            <person name="Martindale M.Q."/>
            <person name="Rokhsar D.S."/>
        </authorList>
    </citation>
    <scope>NUCLEOTIDE SEQUENCE [LARGE SCALE GENOMIC DNA]</scope>
    <source>
        <strain evidence="13">CH2 x CH6</strain>
        <strain evidence="14">CH2 X CH6</strain>
    </source>
</reference>
<dbReference type="PANTHER" id="PTHR10656:SF42">
    <property type="entry name" value="CYCLIC GMP-AMP SYNTHASE-LIKE PROTEIN-RELATED"/>
    <property type="match status" value="1"/>
</dbReference>
<evidence type="ECO:0000256" key="1">
    <source>
        <dbReference type="ARBA" id="ARBA00001946"/>
    </source>
</evidence>
<evidence type="ECO:0000259" key="11">
    <source>
        <dbReference type="Pfam" id="PF20266"/>
    </source>
</evidence>
<keyword evidence="3" id="KW-0808">Transferase</keyword>
<comment type="similarity">
    <text evidence="2">Belongs to the mab-21 family.</text>
</comment>
<comment type="cofactor">
    <cofactor evidence="1">
        <name>Mg(2+)</name>
        <dbReference type="ChEBI" id="CHEBI:18420"/>
    </cofactor>
</comment>
<dbReference type="Pfam" id="PF03281">
    <property type="entry name" value="Mab-21"/>
    <property type="match status" value="1"/>
</dbReference>
<evidence type="ECO:0000259" key="10">
    <source>
        <dbReference type="Pfam" id="PF03281"/>
    </source>
</evidence>
<evidence type="ECO:0000256" key="3">
    <source>
        <dbReference type="ARBA" id="ARBA00022679"/>
    </source>
</evidence>
<evidence type="ECO:0000256" key="6">
    <source>
        <dbReference type="ARBA" id="ARBA00022741"/>
    </source>
</evidence>
<proteinExistence type="evidence at transcript level"/>
<evidence type="ECO:0000313" key="12">
    <source>
        <dbReference type="EMBL" id="AOP32000.1"/>
    </source>
</evidence>
<evidence type="ECO:0000256" key="4">
    <source>
        <dbReference type="ARBA" id="ARBA00022695"/>
    </source>
</evidence>
<evidence type="ECO:0000313" key="13">
    <source>
        <dbReference type="EMBL" id="EDO35339.1"/>
    </source>
</evidence>
<feature type="domain" description="Mab-21-like HhH/H2TH-like" evidence="11">
    <location>
        <begin position="313"/>
        <end position="413"/>
    </location>
</feature>
<evidence type="ECO:0000256" key="8">
    <source>
        <dbReference type="ARBA" id="ARBA00022842"/>
    </source>
</evidence>
<sequence>MDSDNGSVGSPLASPGFNGTTSESPLASPGLNGTGSDSETSWSFDTSDTFSEDLDPEKWSFEIPKTPDRRRSIIKKPQIQLDPVSAQLYEFHENRVRLSVERKSICEEIAYNTVHKCLRKIETVDNRFRANSLVSQGIPYDGLQAEEKIQLVMLVQLSLGPTSAMYIARDPQSGDVRMQMTSSSRGVWDDCLTLNGFVSAAKVNALLRKYIKKAVALLNIHIKEKNTSKLPKLLSSIELERGKVVRLTVNKDISIDVQPAFVKPDSRLDPSRKSCPSSSHIVCKQVSQTEMAWRLSFYVGEKNKLRAIGTEGCRIPLLRILTEIRDNEDELKLLSTVHLMHILFHESDAIPDSNEWTTEKISVRFFGLLDRMKKALKDGELLHYFMQPPDYEPFNLFAQFDGKTLSDMYDIVEDIRQTSGMEVLEQEGKDRRQSMWPWELDLTLPAGISG</sequence>
<dbReference type="GO" id="GO:0016779">
    <property type="term" value="F:nucleotidyltransferase activity"/>
    <property type="evidence" value="ECO:0007669"/>
    <property type="project" value="UniProtKB-KW"/>
</dbReference>
<feature type="domain" description="Mab-21-like nucleotidyltransferase" evidence="10">
    <location>
        <begin position="140"/>
        <end position="306"/>
    </location>
</feature>
<evidence type="ECO:0000256" key="2">
    <source>
        <dbReference type="ARBA" id="ARBA00008307"/>
    </source>
</evidence>
<dbReference type="Pfam" id="PF20266">
    <property type="entry name" value="Mab-21_C"/>
    <property type="match status" value="1"/>
</dbReference>
<dbReference type="PANTHER" id="PTHR10656">
    <property type="entry name" value="CELL FATE DETERMINING PROTEIN MAB21-RELATED"/>
    <property type="match status" value="1"/>
</dbReference>
<name>A7SLQ5_NEMVE</name>
<dbReference type="Proteomes" id="UP000001593">
    <property type="component" value="Unassembled WGS sequence"/>
</dbReference>
<dbReference type="EMBL" id="KU746945">
    <property type="protein sequence ID" value="AOP32000.1"/>
    <property type="molecule type" value="mRNA"/>
</dbReference>